<sequence>MTQSASGVSSARTTSPAASSKHNALKRTALKHTALKRTALACAVGAVTAGLALGAPGATAVSSASAPRPDVPVQLLALNDLHGNLDPVEGPAGRVQRGESKEGGVQAGGLAQMAGLVGKARRGQANSLTVAAGDMIGGSPLLSALFHDEPTVQALERLGLDVSSVGNHEFDEGPVELERMAGGGCHPEDGCAPGGKYDGADFSYLAANVTRAGSSEPLLKPYAIETLPGGQRVGFIGVVTKDAPQAVNASQVRDVEFHEEVPVVERYSKELARLGVAAQVLLVHEGEAANGVAGRGDCDDGGPGARLRGRIKEIAERTPSAVDVIVSGHSHDSYECTVTDPSGAPRSVTQADSFGRSFTDLRFRMDGDSGDVVRASVTARNRVVPADSAEQPGMRKLIETWRARSAKVADRTVGHISADMPGRGSKEKETPLGSLLADAQTEATLGERAELALLNPGGMRADLVHKGEGAVTFADAFRTQPFGTPLVTMTLTGDQLLTVLREQFSGANAQEPRFLQLSSALKYSVDMGRSGAARLLTETVQVKGEPVRPTGKYRVTVNDFLANGGNGFGTFTKGTERDGGSVTDLDALVHYLENNSAPDAPLDPPAPGRITFLAG</sequence>
<accession>A0ABV3BSR5</accession>
<organism evidence="6 7">
    <name type="scientific">Streptomyces atriruber</name>
    <dbReference type="NCBI Taxonomy" id="545121"/>
    <lineage>
        <taxon>Bacteria</taxon>
        <taxon>Bacillati</taxon>
        <taxon>Actinomycetota</taxon>
        <taxon>Actinomycetes</taxon>
        <taxon>Kitasatosporales</taxon>
        <taxon>Streptomycetaceae</taxon>
        <taxon>Streptomyces</taxon>
    </lineage>
</organism>
<keyword evidence="2" id="KW-0547">Nucleotide-binding</keyword>
<dbReference type="Gene3D" id="3.90.780.10">
    <property type="entry name" value="5'-Nucleotidase, C-terminal domain"/>
    <property type="match status" value="1"/>
</dbReference>
<dbReference type="PANTHER" id="PTHR11575">
    <property type="entry name" value="5'-NUCLEOTIDASE-RELATED"/>
    <property type="match status" value="1"/>
</dbReference>
<evidence type="ECO:0000259" key="4">
    <source>
        <dbReference type="Pfam" id="PF00149"/>
    </source>
</evidence>
<feature type="domain" description="5'-Nucleotidase C-terminal" evidence="5">
    <location>
        <begin position="413"/>
        <end position="572"/>
    </location>
</feature>
<evidence type="ECO:0000313" key="7">
    <source>
        <dbReference type="Proteomes" id="UP001551176"/>
    </source>
</evidence>
<feature type="domain" description="Calcineurin-like phosphoesterase" evidence="4">
    <location>
        <begin position="75"/>
        <end position="332"/>
    </location>
</feature>
<evidence type="ECO:0000313" key="6">
    <source>
        <dbReference type="EMBL" id="MEU6824055.1"/>
    </source>
</evidence>
<dbReference type="RefSeq" id="WP_359353134.1">
    <property type="nucleotide sequence ID" value="NZ_JBEYXV010000013.1"/>
</dbReference>
<dbReference type="InterPro" id="IPR029052">
    <property type="entry name" value="Metallo-depent_PP-like"/>
</dbReference>
<name>A0ABV3BSR5_9ACTN</name>
<keyword evidence="7" id="KW-1185">Reference proteome</keyword>
<dbReference type="InterPro" id="IPR006179">
    <property type="entry name" value="5_nucleotidase/apyrase"/>
</dbReference>
<feature type="region of interest" description="Disordered" evidence="3">
    <location>
        <begin position="1"/>
        <end position="25"/>
    </location>
</feature>
<dbReference type="InterPro" id="IPR004843">
    <property type="entry name" value="Calcineurin-like_PHP"/>
</dbReference>
<dbReference type="Gene3D" id="3.60.21.10">
    <property type="match status" value="1"/>
</dbReference>
<evidence type="ECO:0000256" key="3">
    <source>
        <dbReference type="SAM" id="MobiDB-lite"/>
    </source>
</evidence>
<reference evidence="6 7" key="1">
    <citation type="submission" date="2024-06" db="EMBL/GenBank/DDBJ databases">
        <title>The Natural Products Discovery Center: Release of the First 8490 Sequenced Strains for Exploring Actinobacteria Biosynthetic Diversity.</title>
        <authorList>
            <person name="Kalkreuter E."/>
            <person name="Kautsar S.A."/>
            <person name="Yang D."/>
            <person name="Bader C.D."/>
            <person name="Teijaro C.N."/>
            <person name="Fluegel L."/>
            <person name="Davis C.M."/>
            <person name="Simpson J.R."/>
            <person name="Lauterbach L."/>
            <person name="Steele A.D."/>
            <person name="Gui C."/>
            <person name="Meng S."/>
            <person name="Li G."/>
            <person name="Viehrig K."/>
            <person name="Ye F."/>
            <person name="Su P."/>
            <person name="Kiefer A.F."/>
            <person name="Nichols A."/>
            <person name="Cepeda A.J."/>
            <person name="Yan W."/>
            <person name="Fan B."/>
            <person name="Jiang Y."/>
            <person name="Adhikari A."/>
            <person name="Zheng C.-J."/>
            <person name="Schuster L."/>
            <person name="Cowan T.M."/>
            <person name="Smanski M.J."/>
            <person name="Chevrette M.G."/>
            <person name="De Carvalho L.P.S."/>
            <person name="Shen B."/>
        </authorList>
    </citation>
    <scope>NUCLEOTIDE SEQUENCE [LARGE SCALE GENOMIC DNA]</scope>
    <source>
        <strain evidence="6 7">NPDC046838</strain>
    </source>
</reference>
<evidence type="ECO:0000259" key="5">
    <source>
        <dbReference type="Pfam" id="PF02872"/>
    </source>
</evidence>
<proteinExistence type="inferred from homology"/>
<comment type="similarity">
    <text evidence="2">Belongs to the 5'-nucleotidase family.</text>
</comment>
<dbReference type="EMBL" id="JBEYXV010000013">
    <property type="protein sequence ID" value="MEU6824055.1"/>
    <property type="molecule type" value="Genomic_DNA"/>
</dbReference>
<dbReference type="Pfam" id="PF00149">
    <property type="entry name" value="Metallophos"/>
    <property type="match status" value="1"/>
</dbReference>
<keyword evidence="1" id="KW-0732">Signal</keyword>
<dbReference type="PANTHER" id="PTHR11575:SF24">
    <property type="entry name" value="5'-NUCLEOTIDASE"/>
    <property type="match status" value="1"/>
</dbReference>
<gene>
    <name evidence="6" type="ORF">ABZ921_25780</name>
</gene>
<dbReference type="Proteomes" id="UP001551176">
    <property type="component" value="Unassembled WGS sequence"/>
</dbReference>
<dbReference type="InterPro" id="IPR008334">
    <property type="entry name" value="5'-Nucleotdase_C"/>
</dbReference>
<protein>
    <submittedName>
        <fullName evidence="6">Bifunctional metallophosphatase/5'-nucleotidase</fullName>
    </submittedName>
</protein>
<keyword evidence="2" id="KW-0378">Hydrolase</keyword>
<evidence type="ECO:0000256" key="1">
    <source>
        <dbReference type="ARBA" id="ARBA00022729"/>
    </source>
</evidence>
<feature type="compositionally biased region" description="Low complexity" evidence="3">
    <location>
        <begin position="9"/>
        <end position="20"/>
    </location>
</feature>
<dbReference type="PRINTS" id="PR01607">
    <property type="entry name" value="APYRASEFAMLY"/>
</dbReference>
<dbReference type="SUPFAM" id="SSF56300">
    <property type="entry name" value="Metallo-dependent phosphatases"/>
    <property type="match status" value="1"/>
</dbReference>
<dbReference type="InterPro" id="IPR036907">
    <property type="entry name" value="5'-Nucleotdase_C_sf"/>
</dbReference>
<dbReference type="Pfam" id="PF02872">
    <property type="entry name" value="5_nucleotid_C"/>
    <property type="match status" value="1"/>
</dbReference>
<comment type="caution">
    <text evidence="6">The sequence shown here is derived from an EMBL/GenBank/DDBJ whole genome shotgun (WGS) entry which is preliminary data.</text>
</comment>
<evidence type="ECO:0000256" key="2">
    <source>
        <dbReference type="RuleBase" id="RU362119"/>
    </source>
</evidence>
<dbReference type="SUPFAM" id="SSF55816">
    <property type="entry name" value="5'-nucleotidase (syn. UDP-sugar hydrolase), C-terminal domain"/>
    <property type="match status" value="1"/>
</dbReference>